<protein>
    <submittedName>
        <fullName evidence="2">Uncharacterized protein</fullName>
    </submittedName>
</protein>
<dbReference type="SUPFAM" id="SSF48452">
    <property type="entry name" value="TPR-like"/>
    <property type="match status" value="2"/>
</dbReference>
<dbReference type="AlphaFoldDB" id="A0A8H7M2D7"/>
<organism evidence="2 3">
    <name type="scientific">Rhizoctonia solani</name>
    <dbReference type="NCBI Taxonomy" id="456999"/>
    <lineage>
        <taxon>Eukaryota</taxon>
        <taxon>Fungi</taxon>
        <taxon>Dikarya</taxon>
        <taxon>Basidiomycota</taxon>
        <taxon>Agaricomycotina</taxon>
        <taxon>Agaricomycetes</taxon>
        <taxon>Cantharellales</taxon>
        <taxon>Ceratobasidiaceae</taxon>
        <taxon>Rhizoctonia</taxon>
    </lineage>
</organism>
<comment type="caution">
    <text evidence="2">The sequence shown here is derived from an EMBL/GenBank/DDBJ whole genome shotgun (WGS) entry which is preliminary data.</text>
</comment>
<feature type="compositionally biased region" description="Basic and acidic residues" evidence="1">
    <location>
        <begin position="12"/>
        <end position="23"/>
    </location>
</feature>
<dbReference type="Gene3D" id="1.25.40.10">
    <property type="entry name" value="Tetratricopeptide repeat domain"/>
    <property type="match status" value="2"/>
</dbReference>
<dbReference type="InterPro" id="IPR011990">
    <property type="entry name" value="TPR-like_helical_dom_sf"/>
</dbReference>
<accession>A0A8H7M2D7</accession>
<feature type="region of interest" description="Disordered" evidence="1">
    <location>
        <begin position="1"/>
        <end position="48"/>
    </location>
</feature>
<proteinExistence type="predicted"/>
<dbReference type="EMBL" id="JACYCF010000016">
    <property type="protein sequence ID" value="KAF8752092.1"/>
    <property type="molecule type" value="Genomic_DNA"/>
</dbReference>
<evidence type="ECO:0000256" key="1">
    <source>
        <dbReference type="SAM" id="MobiDB-lite"/>
    </source>
</evidence>
<evidence type="ECO:0000313" key="2">
    <source>
        <dbReference type="EMBL" id="KAF8752092.1"/>
    </source>
</evidence>
<evidence type="ECO:0000313" key="3">
    <source>
        <dbReference type="Proteomes" id="UP000614334"/>
    </source>
</evidence>
<dbReference type="Proteomes" id="UP000614334">
    <property type="component" value="Unassembled WGS sequence"/>
</dbReference>
<name>A0A8H7M2D7_9AGAM</name>
<sequence length="396" mass="44276">MREAVVYADQPRGADVDSERDGTEDTSASAMSEEERPESFARRQGRSESVQVKILDPEELYKLGNPILTNMIVRRIDDIDKAIEYHVCAVDLTTHGDPEAERLTQLGFATTGDIGGSEKWKTWRGRWNHGGCRTLGYLIVGGTGGWVRLLTSTGRLSTSVSYIDRYQRLGEAADLDKSLEHFSRALALTPDGHPDLPRRHADLGVSYTHRYRRLGEAADLDRSLEHLSRALALTPDGHPDLPRRHADLGASYTDRYRRLGEAADLDSDRYRRLGEAADLDRSLEHFSQALALTPDGHPDLPRRHADLGVSYSDRYRRLGEAADLDRSLEHRSRALALTPDGHPDLPDRHADLGVSYTDRYRRLGEAADLDRSLEHYSRALALTPDAILTCHAGMLI</sequence>
<gene>
    <name evidence="2" type="ORF">RHS01_07773</name>
</gene>
<reference evidence="2" key="1">
    <citation type="submission" date="2020-09" db="EMBL/GenBank/DDBJ databases">
        <title>Comparative genome analyses of four rice-infecting Rhizoctonia solani isolates reveal extensive enrichment of homogalacturonan modification genes.</title>
        <authorList>
            <person name="Lee D.-Y."/>
            <person name="Jeon J."/>
            <person name="Kim K.-T."/>
            <person name="Cheong K."/>
            <person name="Song H."/>
            <person name="Choi G."/>
            <person name="Ko J."/>
            <person name="Opiyo S.O."/>
            <person name="Zuo S."/>
            <person name="Madhav S."/>
            <person name="Lee Y.-H."/>
            <person name="Wang G.-L."/>
        </authorList>
    </citation>
    <scope>NUCLEOTIDE SEQUENCE</scope>
    <source>
        <strain evidence="2">AG1-IA B2</strain>
    </source>
</reference>